<evidence type="ECO:0000313" key="3">
    <source>
        <dbReference type="Proteomes" id="UP000707356"/>
    </source>
</evidence>
<gene>
    <name evidence="2" type="ORF">KME07_06465</name>
</gene>
<comment type="caution">
    <text evidence="2">The sequence shown here is derived from an EMBL/GenBank/DDBJ whole genome shotgun (WGS) entry which is preliminary data.</text>
</comment>
<proteinExistence type="predicted"/>
<reference evidence="2" key="2">
    <citation type="journal article" date="2022" name="Microbiol. Resour. Announc.">
        <title>Metagenome Sequencing to Explore Phylogenomics of Terrestrial Cyanobacteria.</title>
        <authorList>
            <person name="Ward R.D."/>
            <person name="Stajich J.E."/>
            <person name="Johansen J.R."/>
            <person name="Huntemann M."/>
            <person name="Clum A."/>
            <person name="Foster B."/>
            <person name="Foster B."/>
            <person name="Roux S."/>
            <person name="Palaniappan K."/>
            <person name="Varghese N."/>
            <person name="Mukherjee S."/>
            <person name="Reddy T.B.K."/>
            <person name="Daum C."/>
            <person name="Copeland A."/>
            <person name="Chen I.A."/>
            <person name="Ivanova N.N."/>
            <person name="Kyrpides N.C."/>
            <person name="Shapiro N."/>
            <person name="Eloe-Fadrosh E.A."/>
            <person name="Pietrasiak N."/>
        </authorList>
    </citation>
    <scope>NUCLEOTIDE SEQUENCE</scope>
    <source>
        <strain evidence="2">GSE-TBD4-15B</strain>
    </source>
</reference>
<protein>
    <submittedName>
        <fullName evidence="2">Uncharacterized protein</fullName>
    </submittedName>
</protein>
<accession>A0A951P8U4</accession>
<dbReference type="AlphaFoldDB" id="A0A951P8U4"/>
<name>A0A951P8U4_9CYAN</name>
<feature type="region of interest" description="Disordered" evidence="1">
    <location>
        <begin position="45"/>
        <end position="78"/>
    </location>
</feature>
<dbReference type="Proteomes" id="UP000707356">
    <property type="component" value="Unassembled WGS sequence"/>
</dbReference>
<evidence type="ECO:0000256" key="1">
    <source>
        <dbReference type="SAM" id="MobiDB-lite"/>
    </source>
</evidence>
<reference evidence="2" key="1">
    <citation type="submission" date="2021-05" db="EMBL/GenBank/DDBJ databases">
        <authorList>
            <person name="Pietrasiak N."/>
            <person name="Ward R."/>
            <person name="Stajich J.E."/>
            <person name="Kurbessoian T."/>
        </authorList>
    </citation>
    <scope>NUCLEOTIDE SEQUENCE</scope>
    <source>
        <strain evidence="2">GSE-TBD4-15B</strain>
    </source>
</reference>
<sequence length="218" mass="23151">MEINELIERFAQRGAAITEAEITERFGSAEFIGEADIDTLVAEMGGGSSGRKTRGGGKLSKSAPSTEPAAGQIQKVEGKRSQSVQLATAEPVSVAMPTLRAVRQMDEAEVLQWTTALKQMGDAMPLNAKQVKLTVALDARLKQVSKLSRAAADAISTSVEDFEQSRSEFGFAVADAITAIQATDAVMQIMTGADMDELIQSWESDDSLDQLIAGLNAA</sequence>
<dbReference type="EMBL" id="JAHHHV010000029">
    <property type="protein sequence ID" value="MBW4465068.1"/>
    <property type="molecule type" value="Genomic_DNA"/>
</dbReference>
<organism evidence="2 3">
    <name type="scientific">Pegethrix bostrychoides GSE-TBD4-15B</name>
    <dbReference type="NCBI Taxonomy" id="2839662"/>
    <lineage>
        <taxon>Bacteria</taxon>
        <taxon>Bacillati</taxon>
        <taxon>Cyanobacteriota</taxon>
        <taxon>Cyanophyceae</taxon>
        <taxon>Oculatellales</taxon>
        <taxon>Oculatellaceae</taxon>
        <taxon>Pegethrix</taxon>
    </lineage>
</organism>
<evidence type="ECO:0000313" key="2">
    <source>
        <dbReference type="EMBL" id="MBW4465068.1"/>
    </source>
</evidence>